<proteinExistence type="predicted"/>
<gene>
    <name evidence="1" type="ORF">PENTCL1PPCAC_19523</name>
</gene>
<accession>A0AAV5TS79</accession>
<sequence length="138" mass="15730">MSDAYFSSNKILEIIIEHNVDHLSIHLSHTHISKPGRILCETSSHLRSLTIHTIDDCRLGISDSELIPIILDMFGRKRKLDSLVLGFWGNYPETPSSATIRKLAECLVIRRVHSIQTAVWNLTIPLLFKTAYTTKDMF</sequence>
<dbReference type="AlphaFoldDB" id="A0AAV5TS79"/>
<protein>
    <submittedName>
        <fullName evidence="1">Uncharacterized protein</fullName>
    </submittedName>
</protein>
<dbReference type="EMBL" id="BTSX01000004">
    <property type="protein sequence ID" value="GMS97348.1"/>
    <property type="molecule type" value="Genomic_DNA"/>
</dbReference>
<evidence type="ECO:0000313" key="1">
    <source>
        <dbReference type="EMBL" id="GMS97348.1"/>
    </source>
</evidence>
<keyword evidence="2" id="KW-1185">Reference proteome</keyword>
<evidence type="ECO:0000313" key="2">
    <source>
        <dbReference type="Proteomes" id="UP001432027"/>
    </source>
</evidence>
<dbReference type="Proteomes" id="UP001432027">
    <property type="component" value="Unassembled WGS sequence"/>
</dbReference>
<name>A0AAV5TS79_9BILA</name>
<comment type="caution">
    <text evidence="1">The sequence shown here is derived from an EMBL/GenBank/DDBJ whole genome shotgun (WGS) entry which is preliminary data.</text>
</comment>
<organism evidence="1 2">
    <name type="scientific">Pristionchus entomophagus</name>
    <dbReference type="NCBI Taxonomy" id="358040"/>
    <lineage>
        <taxon>Eukaryota</taxon>
        <taxon>Metazoa</taxon>
        <taxon>Ecdysozoa</taxon>
        <taxon>Nematoda</taxon>
        <taxon>Chromadorea</taxon>
        <taxon>Rhabditida</taxon>
        <taxon>Rhabditina</taxon>
        <taxon>Diplogasteromorpha</taxon>
        <taxon>Diplogasteroidea</taxon>
        <taxon>Neodiplogasteridae</taxon>
        <taxon>Pristionchus</taxon>
    </lineage>
</organism>
<reference evidence="1" key="1">
    <citation type="submission" date="2023-10" db="EMBL/GenBank/DDBJ databases">
        <title>Genome assembly of Pristionchus species.</title>
        <authorList>
            <person name="Yoshida K."/>
            <person name="Sommer R.J."/>
        </authorList>
    </citation>
    <scope>NUCLEOTIDE SEQUENCE</scope>
    <source>
        <strain evidence="1">RS0144</strain>
    </source>
</reference>